<keyword evidence="3" id="KW-0028">Amino-acid biosynthesis</keyword>
<keyword evidence="10" id="KW-0511">Multifunctional enzyme</keyword>
<dbReference type="Pfam" id="PF02882">
    <property type="entry name" value="THF_DHG_CYH_C"/>
    <property type="match status" value="1"/>
</dbReference>
<evidence type="ECO:0000256" key="9">
    <source>
        <dbReference type="ARBA" id="ARBA00023167"/>
    </source>
</evidence>
<evidence type="ECO:0000256" key="1">
    <source>
        <dbReference type="ARBA" id="ARBA00004777"/>
    </source>
</evidence>
<dbReference type="PRINTS" id="PR00085">
    <property type="entry name" value="THFDHDRGNASE"/>
</dbReference>
<dbReference type="GO" id="GO:0005829">
    <property type="term" value="C:cytosol"/>
    <property type="evidence" value="ECO:0007669"/>
    <property type="project" value="TreeGrafter"/>
</dbReference>
<dbReference type="InterPro" id="IPR036291">
    <property type="entry name" value="NAD(P)-bd_dom_sf"/>
</dbReference>
<comment type="caution">
    <text evidence="13">The sequence shown here is derived from an EMBL/GenBank/DDBJ whole genome shotgun (WGS) entry which is preliminary data.</text>
</comment>
<evidence type="ECO:0000256" key="7">
    <source>
        <dbReference type="ARBA" id="ARBA00023002"/>
    </source>
</evidence>
<accession>A0A645B260</accession>
<evidence type="ECO:0000256" key="6">
    <source>
        <dbReference type="ARBA" id="ARBA00022857"/>
    </source>
</evidence>
<protein>
    <submittedName>
        <fullName evidence="13">Bifunctional protein FolD protein</fullName>
    </submittedName>
</protein>
<reference evidence="13" key="1">
    <citation type="submission" date="2019-08" db="EMBL/GenBank/DDBJ databases">
        <authorList>
            <person name="Kucharzyk K."/>
            <person name="Murdoch R.W."/>
            <person name="Higgins S."/>
            <person name="Loffler F."/>
        </authorList>
    </citation>
    <scope>NUCLEOTIDE SEQUENCE</scope>
</reference>
<evidence type="ECO:0000256" key="8">
    <source>
        <dbReference type="ARBA" id="ARBA00023102"/>
    </source>
</evidence>
<comment type="pathway">
    <text evidence="1">One-carbon metabolism; tetrahydrofolate interconversion.</text>
</comment>
<keyword evidence="7" id="KW-0560">Oxidoreductase</keyword>
<proteinExistence type="inferred from homology"/>
<dbReference type="GO" id="GO:0035999">
    <property type="term" value="P:tetrahydrofolate interconversion"/>
    <property type="evidence" value="ECO:0007669"/>
    <property type="project" value="TreeGrafter"/>
</dbReference>
<evidence type="ECO:0000313" key="13">
    <source>
        <dbReference type="EMBL" id="MPM59532.1"/>
    </source>
</evidence>
<evidence type="ECO:0000256" key="4">
    <source>
        <dbReference type="ARBA" id="ARBA00022755"/>
    </source>
</evidence>
<dbReference type="InterPro" id="IPR020630">
    <property type="entry name" value="THF_DH/CycHdrlase_cat_dom"/>
</dbReference>
<dbReference type="Pfam" id="PF00763">
    <property type="entry name" value="THF_DHG_CYH"/>
    <property type="match status" value="1"/>
</dbReference>
<keyword evidence="9" id="KW-0486">Methionine biosynthesis</keyword>
<evidence type="ECO:0000256" key="3">
    <source>
        <dbReference type="ARBA" id="ARBA00022605"/>
    </source>
</evidence>
<keyword evidence="5" id="KW-0378">Hydrolase</keyword>
<dbReference type="GO" id="GO:0009086">
    <property type="term" value="P:methionine biosynthetic process"/>
    <property type="evidence" value="ECO:0007669"/>
    <property type="project" value="UniProtKB-KW"/>
</dbReference>
<dbReference type="Gene3D" id="3.40.50.720">
    <property type="entry name" value="NAD(P)-binding Rossmann-like Domain"/>
    <property type="match status" value="1"/>
</dbReference>
<dbReference type="SUPFAM" id="SSF51735">
    <property type="entry name" value="NAD(P)-binding Rossmann-fold domains"/>
    <property type="match status" value="1"/>
</dbReference>
<dbReference type="AlphaFoldDB" id="A0A645B260"/>
<evidence type="ECO:0000259" key="12">
    <source>
        <dbReference type="Pfam" id="PF02882"/>
    </source>
</evidence>
<dbReference type="PANTHER" id="PTHR48099">
    <property type="entry name" value="C-1-TETRAHYDROFOLATE SYNTHASE, CYTOPLASMIC-RELATED"/>
    <property type="match status" value="1"/>
</dbReference>
<feature type="domain" description="Tetrahydrofolate dehydrogenase/cyclohydrolase NAD(P)-binding" evidence="12">
    <location>
        <begin position="139"/>
        <end position="280"/>
    </location>
</feature>
<organism evidence="13">
    <name type="scientific">bioreactor metagenome</name>
    <dbReference type="NCBI Taxonomy" id="1076179"/>
    <lineage>
        <taxon>unclassified sequences</taxon>
        <taxon>metagenomes</taxon>
        <taxon>ecological metagenomes</taxon>
    </lineage>
</organism>
<dbReference type="GO" id="GO:0004477">
    <property type="term" value="F:methenyltetrahydrofolate cyclohydrolase activity"/>
    <property type="evidence" value="ECO:0007669"/>
    <property type="project" value="TreeGrafter"/>
</dbReference>
<dbReference type="GO" id="GO:0000105">
    <property type="term" value="P:L-histidine biosynthetic process"/>
    <property type="evidence" value="ECO:0007669"/>
    <property type="project" value="UniProtKB-KW"/>
</dbReference>
<keyword evidence="4" id="KW-0658">Purine biosynthesis</keyword>
<evidence type="ECO:0000259" key="11">
    <source>
        <dbReference type="Pfam" id="PF00763"/>
    </source>
</evidence>
<evidence type="ECO:0000256" key="10">
    <source>
        <dbReference type="ARBA" id="ARBA00023268"/>
    </source>
</evidence>
<dbReference type="SUPFAM" id="SSF53223">
    <property type="entry name" value="Aminoacid dehydrogenase-like, N-terminal domain"/>
    <property type="match status" value="1"/>
</dbReference>
<keyword evidence="6" id="KW-0521">NADP</keyword>
<gene>
    <name evidence="13" type="primary">folD_35</name>
    <name evidence="13" type="ORF">SDC9_106376</name>
</gene>
<keyword evidence="2" id="KW-0554">One-carbon metabolism</keyword>
<dbReference type="GO" id="GO:0004488">
    <property type="term" value="F:methylenetetrahydrofolate dehydrogenase (NADP+) activity"/>
    <property type="evidence" value="ECO:0007669"/>
    <property type="project" value="InterPro"/>
</dbReference>
<dbReference type="InterPro" id="IPR000672">
    <property type="entry name" value="THF_DH/CycHdrlase"/>
</dbReference>
<dbReference type="GO" id="GO:0006164">
    <property type="term" value="P:purine nucleotide biosynthetic process"/>
    <property type="evidence" value="ECO:0007669"/>
    <property type="project" value="UniProtKB-KW"/>
</dbReference>
<dbReference type="HAMAP" id="MF_01576">
    <property type="entry name" value="THF_DHG_CYH"/>
    <property type="match status" value="1"/>
</dbReference>
<name>A0A645B260_9ZZZZ</name>
<dbReference type="CDD" id="cd01080">
    <property type="entry name" value="NAD_bind_m-THF_DH_Cyclohyd"/>
    <property type="match status" value="1"/>
</dbReference>
<keyword evidence="8" id="KW-0368">Histidine biosynthesis</keyword>
<sequence length="291" mass="30842">MAIHMKGSEVIPPMEQALAREIESLRLSGVTPRLAVVRLGARPDDLAYERSLLRRCGAMGIDCKIAACPPEVSQQALCALLEKLNRDREVHGILLMRPLPAHMDETAVKAVVSPRKDVDCISPEHTAKVFAGDPSGLAPCTAEAVVNLLKHYGVELRGRRVTVVGRSLVVGRPLSMLLLAADATVTLCHSKTDGLADICRGAEILCAAAGRAKLLTEDCLSPGQIVVDIGIHAAEDGSLCGDVDFAAADRVAAMVTPVRDGVGAVTSMVLAEHVVRCARRLAEQATEEAQP</sequence>
<dbReference type="Gene3D" id="3.40.50.10860">
    <property type="entry name" value="Leucine Dehydrogenase, chain A, domain 1"/>
    <property type="match status" value="1"/>
</dbReference>
<dbReference type="InterPro" id="IPR020631">
    <property type="entry name" value="THF_DH/CycHdrlase_NAD-bd_dom"/>
</dbReference>
<dbReference type="InterPro" id="IPR046346">
    <property type="entry name" value="Aminoacid_DH-like_N_sf"/>
</dbReference>
<dbReference type="EMBL" id="VSSQ01017339">
    <property type="protein sequence ID" value="MPM59532.1"/>
    <property type="molecule type" value="Genomic_DNA"/>
</dbReference>
<dbReference type="PANTHER" id="PTHR48099:SF5">
    <property type="entry name" value="C-1-TETRAHYDROFOLATE SYNTHASE, CYTOPLASMIC"/>
    <property type="match status" value="1"/>
</dbReference>
<feature type="domain" description="Tetrahydrofolate dehydrogenase/cyclohydrolase catalytic" evidence="11">
    <location>
        <begin position="5"/>
        <end position="119"/>
    </location>
</feature>
<evidence type="ECO:0000256" key="5">
    <source>
        <dbReference type="ARBA" id="ARBA00022801"/>
    </source>
</evidence>
<dbReference type="FunFam" id="3.40.50.720:FF:000094">
    <property type="entry name" value="Bifunctional protein FolD"/>
    <property type="match status" value="1"/>
</dbReference>
<evidence type="ECO:0000256" key="2">
    <source>
        <dbReference type="ARBA" id="ARBA00022563"/>
    </source>
</evidence>